<dbReference type="EMBL" id="CP022347">
    <property type="protein sequence ID" value="ASQ31252.1"/>
    <property type="molecule type" value="Genomic_DNA"/>
</dbReference>
<dbReference type="PANTHER" id="PTHR34821:SF2">
    <property type="entry name" value="INNER MEMBRANE PROTEIN YDCZ"/>
    <property type="match status" value="1"/>
</dbReference>
<dbReference type="RefSeq" id="WP_094324390.1">
    <property type="nucleotide sequence ID" value="NZ_CP022347.1"/>
</dbReference>
<proteinExistence type="predicted"/>
<gene>
    <name evidence="2" type="ORF">CAV_1654</name>
</gene>
<evidence type="ECO:0000313" key="2">
    <source>
        <dbReference type="EMBL" id="ASQ31252.1"/>
    </source>
</evidence>
<keyword evidence="1" id="KW-0812">Transmembrane</keyword>
<dbReference type="Pfam" id="PF04657">
    <property type="entry name" value="DMT_YdcZ"/>
    <property type="match status" value="1"/>
</dbReference>
<sequence length="153" mass="16807">MFYYIMALFIGVALAVQVPINAALGRSVLNAHLVAAFVNFFVGTLCLLVIIYFAGLLNASVFKLSISQEWWKYLGGVLGAFIVFAAAFLAPKIGLTNMFLMLVLGQIITGMLLDRMGAFSLAVKEISLFKICGLAIIFIGLFIFFYKELFPKS</sequence>
<dbReference type="Proteomes" id="UP000201169">
    <property type="component" value="Chromosome"/>
</dbReference>
<feature type="transmembrane region" description="Helical" evidence="1">
    <location>
        <begin position="70"/>
        <end position="89"/>
    </location>
</feature>
<accession>A0A222N0B4</accession>
<evidence type="ECO:0000256" key="1">
    <source>
        <dbReference type="SAM" id="Phobius"/>
    </source>
</evidence>
<dbReference type="PANTHER" id="PTHR34821">
    <property type="entry name" value="INNER MEMBRANE PROTEIN YDCZ"/>
    <property type="match status" value="1"/>
</dbReference>
<keyword evidence="3" id="KW-1185">Reference proteome</keyword>
<dbReference type="AlphaFoldDB" id="A0A222N0B4"/>
<feature type="transmembrane region" description="Helical" evidence="1">
    <location>
        <begin position="95"/>
        <end position="114"/>
    </location>
</feature>
<dbReference type="OrthoDB" id="9097160at2"/>
<evidence type="ECO:0000313" key="3">
    <source>
        <dbReference type="Proteomes" id="UP000201169"/>
    </source>
</evidence>
<protein>
    <submittedName>
        <fullName evidence="2">Putative inner membrane transporter, YdcZ family</fullName>
    </submittedName>
</protein>
<keyword evidence="1" id="KW-0472">Membrane</keyword>
<keyword evidence="1" id="KW-1133">Transmembrane helix</keyword>
<organism evidence="2 3">
    <name type="scientific">Campylobacter avium LMG 24591</name>
    <dbReference type="NCBI Taxonomy" id="522484"/>
    <lineage>
        <taxon>Bacteria</taxon>
        <taxon>Pseudomonadati</taxon>
        <taxon>Campylobacterota</taxon>
        <taxon>Epsilonproteobacteria</taxon>
        <taxon>Campylobacterales</taxon>
        <taxon>Campylobacteraceae</taxon>
        <taxon>Campylobacter</taxon>
    </lineage>
</organism>
<feature type="transmembrane region" description="Helical" evidence="1">
    <location>
        <begin position="32"/>
        <end position="58"/>
    </location>
</feature>
<reference evidence="2 3" key="1">
    <citation type="submission" date="2017-07" db="EMBL/GenBank/DDBJ databases">
        <title>Analysis of two Campylobacter avium genomes and identification of a novel hippuricase gene.</title>
        <authorList>
            <person name="Miller W.G."/>
            <person name="Chapman M.H."/>
            <person name="Yee E."/>
            <person name="Revez J."/>
            <person name="Bono J.L."/>
            <person name="Rossi M."/>
        </authorList>
    </citation>
    <scope>NUCLEOTIDE SEQUENCE [LARGE SCALE GENOMIC DNA]</scope>
    <source>
        <strain evidence="2 3">LMG 24591</strain>
    </source>
</reference>
<feature type="transmembrane region" description="Helical" evidence="1">
    <location>
        <begin position="126"/>
        <end position="146"/>
    </location>
</feature>
<dbReference type="GO" id="GO:0005886">
    <property type="term" value="C:plasma membrane"/>
    <property type="evidence" value="ECO:0007669"/>
    <property type="project" value="TreeGrafter"/>
</dbReference>
<dbReference type="KEGG" id="cavi:CAV_1654"/>
<dbReference type="InterPro" id="IPR006750">
    <property type="entry name" value="YdcZ"/>
</dbReference>
<name>A0A222N0B4_9BACT</name>